<keyword evidence="2" id="KW-1185">Reference proteome</keyword>
<dbReference type="Proteomes" id="UP000322976">
    <property type="component" value="Unassembled WGS sequence"/>
</dbReference>
<comment type="caution">
    <text evidence="1">The sequence shown here is derived from an EMBL/GenBank/DDBJ whole genome shotgun (WGS) entry which is preliminary data.</text>
</comment>
<dbReference type="RefSeq" id="WP_149545201.1">
    <property type="nucleotide sequence ID" value="NZ_VTPS01000008.1"/>
</dbReference>
<evidence type="ECO:0000313" key="2">
    <source>
        <dbReference type="Proteomes" id="UP000322976"/>
    </source>
</evidence>
<reference evidence="1 2" key="1">
    <citation type="submission" date="2019-08" db="EMBL/GenBank/DDBJ databases">
        <title>Calorimonas adulescens gen. nov., sp. nov., an anaerobic thermophilic bacterium from Sakhalin hot spring.</title>
        <authorList>
            <person name="Khomyakova M.A."/>
            <person name="Merkel A.Y."/>
            <person name="Novikov A."/>
            <person name="Bonch-Osmolovskaya E.A."/>
            <person name="Slobodkin A.I."/>
        </authorList>
    </citation>
    <scope>NUCLEOTIDE SEQUENCE [LARGE SCALE GENOMIC DNA]</scope>
    <source>
        <strain evidence="1 2">A05MB</strain>
    </source>
</reference>
<organism evidence="1 2">
    <name type="scientific">Calorimonas adulescens</name>
    <dbReference type="NCBI Taxonomy" id="2606906"/>
    <lineage>
        <taxon>Bacteria</taxon>
        <taxon>Bacillati</taxon>
        <taxon>Bacillota</taxon>
        <taxon>Clostridia</taxon>
        <taxon>Thermoanaerobacterales</taxon>
        <taxon>Thermoanaerobacteraceae</taxon>
        <taxon>Calorimonas</taxon>
    </lineage>
</organism>
<evidence type="ECO:0008006" key="3">
    <source>
        <dbReference type="Google" id="ProtNLM"/>
    </source>
</evidence>
<dbReference type="AlphaFoldDB" id="A0A5D8QDE9"/>
<gene>
    <name evidence="1" type="ORF">FWJ32_06750</name>
</gene>
<sequence>MKKGGLLYFDVVSGCDYEHYRENDGEEVVKTQHEYGTIQSYFNWSKINMLLEDEFRIIEAILIQRESAINRNKNSRWHIIAEKI</sequence>
<name>A0A5D8QDE9_9THEO</name>
<proteinExistence type="predicted"/>
<accession>A0A5D8QDE9</accession>
<protein>
    <recommendedName>
        <fullName evidence="3">Class I SAM-dependent methyltransferase</fullName>
    </recommendedName>
</protein>
<evidence type="ECO:0000313" key="1">
    <source>
        <dbReference type="EMBL" id="TZE82184.1"/>
    </source>
</evidence>
<dbReference type="EMBL" id="VTPS01000008">
    <property type="protein sequence ID" value="TZE82184.1"/>
    <property type="molecule type" value="Genomic_DNA"/>
</dbReference>